<evidence type="ECO:0000313" key="2">
    <source>
        <dbReference type="Proteomes" id="UP000014601"/>
    </source>
</evidence>
<gene>
    <name evidence="1" type="ORF">HMPREF1576_00734</name>
</gene>
<dbReference type="HOGENOM" id="CLU_3310295_0_0_11"/>
<evidence type="ECO:0000313" key="1">
    <source>
        <dbReference type="EMBL" id="EPI50710.1"/>
    </source>
</evidence>
<proteinExistence type="predicted"/>
<name>S4GXS4_9BIFI</name>
<sequence>MLIKLNMLSAYKFKGSEYVIEIGAAKVFAYVKLRKIVLF</sequence>
<reference evidence="1 2" key="1">
    <citation type="submission" date="2013-06" db="EMBL/GenBank/DDBJ databases">
        <authorList>
            <person name="Weinstock G."/>
            <person name="Sodergren E."/>
            <person name="Lobos E.A."/>
            <person name="Fulton L."/>
            <person name="Fulton R."/>
            <person name="Courtney L."/>
            <person name="Fronick C."/>
            <person name="O'Laughlin M."/>
            <person name="Godfrey J."/>
            <person name="Wilson R.M."/>
            <person name="Miner T."/>
            <person name="Farmer C."/>
            <person name="Delehaunty K."/>
            <person name="Cordes M."/>
            <person name="Minx P."/>
            <person name="Tomlinson C."/>
            <person name="Chen J."/>
            <person name="Wollam A."/>
            <person name="Pepin K.H."/>
            <person name="Bhonagiri V."/>
            <person name="Zhang X."/>
            <person name="Warren W."/>
            <person name="Mitreva M."/>
            <person name="Mardis E.R."/>
            <person name="Wilson R.K."/>
        </authorList>
    </citation>
    <scope>NUCLEOTIDE SEQUENCE [LARGE SCALE GENOMIC DNA]</scope>
    <source>
        <strain evidence="1 2">JCP7719</strain>
    </source>
</reference>
<comment type="caution">
    <text evidence="1">The sequence shown here is derived from an EMBL/GenBank/DDBJ whole genome shotgun (WGS) entry which is preliminary data.</text>
</comment>
<organism evidence="1 2">
    <name type="scientific">Gardnerella pickettii JCP7719</name>
    <dbReference type="NCBI Taxonomy" id="1261061"/>
    <lineage>
        <taxon>Bacteria</taxon>
        <taxon>Bacillati</taxon>
        <taxon>Actinomycetota</taxon>
        <taxon>Actinomycetes</taxon>
        <taxon>Bifidobacteriales</taxon>
        <taxon>Bifidobacteriaceae</taxon>
        <taxon>Gardnerella</taxon>
        <taxon>Gardnerella pickettii</taxon>
    </lineage>
</organism>
<protein>
    <submittedName>
        <fullName evidence="1">Uncharacterized protein</fullName>
    </submittedName>
</protein>
<dbReference type="Proteomes" id="UP000014601">
    <property type="component" value="Unassembled WGS sequence"/>
</dbReference>
<dbReference type="AlphaFoldDB" id="S4GXS4"/>
<accession>S4GXS4</accession>
<dbReference type="EMBL" id="ATJO01000060">
    <property type="protein sequence ID" value="EPI50710.1"/>
    <property type="molecule type" value="Genomic_DNA"/>
</dbReference>